<protein>
    <submittedName>
        <fullName evidence="1">Uncharacterized protein</fullName>
    </submittedName>
</protein>
<proteinExistence type="predicted"/>
<dbReference type="Proteomes" id="UP000202922">
    <property type="component" value="Unassembled WGS sequence"/>
</dbReference>
<evidence type="ECO:0000313" key="1">
    <source>
        <dbReference type="EMBL" id="SMX43653.1"/>
    </source>
</evidence>
<dbReference type="RefSeq" id="WP_093967516.1">
    <property type="nucleotide sequence ID" value="NZ_FXYE01000002.1"/>
</dbReference>
<organism evidence="1 2">
    <name type="scientific">Actibacterium lipolyticum</name>
    <dbReference type="NCBI Taxonomy" id="1524263"/>
    <lineage>
        <taxon>Bacteria</taxon>
        <taxon>Pseudomonadati</taxon>
        <taxon>Pseudomonadota</taxon>
        <taxon>Alphaproteobacteria</taxon>
        <taxon>Rhodobacterales</taxon>
        <taxon>Roseobacteraceae</taxon>
        <taxon>Actibacterium</taxon>
    </lineage>
</organism>
<dbReference type="PANTHER" id="PTHR34309:SF1">
    <property type="entry name" value="PROTEIN GLCG"/>
    <property type="match status" value="1"/>
</dbReference>
<dbReference type="InterPro" id="IPR052517">
    <property type="entry name" value="GlcG_carb_metab_protein"/>
</dbReference>
<dbReference type="PANTHER" id="PTHR34309">
    <property type="entry name" value="SLR1406 PROTEIN"/>
    <property type="match status" value="1"/>
</dbReference>
<dbReference type="InterPro" id="IPR005624">
    <property type="entry name" value="PduO/GlcC-like"/>
</dbReference>
<sequence>MLTLRRLDIEDAKALIAAAKAKAERIGVSMCIAVTDESGNLIAFERMDGAKITGINLAIDKSYTACGIKKGTHILGEANQPGKPAHGIASALGGRMVVVGGGLPVFDAGDVVGGIGVSSGTPAQDLEVAQAGVDAFSNEPSSSSFLRGTT</sequence>
<dbReference type="AlphaFoldDB" id="A0A238KLL9"/>
<dbReference type="SUPFAM" id="SSF143744">
    <property type="entry name" value="GlcG-like"/>
    <property type="match status" value="1"/>
</dbReference>
<dbReference type="Pfam" id="PF03928">
    <property type="entry name" value="HbpS-like"/>
    <property type="match status" value="1"/>
</dbReference>
<keyword evidence="2" id="KW-1185">Reference proteome</keyword>
<reference evidence="2" key="1">
    <citation type="submission" date="2017-05" db="EMBL/GenBank/DDBJ databases">
        <authorList>
            <person name="Rodrigo-Torres L."/>
            <person name="Arahal R. D."/>
            <person name="Lucena T."/>
        </authorList>
    </citation>
    <scope>NUCLEOTIDE SEQUENCE [LARGE SCALE GENOMIC DNA]</scope>
    <source>
        <strain evidence="2">CECT 8621</strain>
    </source>
</reference>
<dbReference type="InterPro" id="IPR038084">
    <property type="entry name" value="PduO/GlcC-like_sf"/>
</dbReference>
<gene>
    <name evidence="1" type="ORF">COL8621_02355</name>
</gene>
<evidence type="ECO:0000313" key="2">
    <source>
        <dbReference type="Proteomes" id="UP000202922"/>
    </source>
</evidence>
<dbReference type="OrthoDB" id="9815788at2"/>
<accession>A0A238KLL9</accession>
<dbReference type="EMBL" id="FXYE01000002">
    <property type="protein sequence ID" value="SMX43653.1"/>
    <property type="molecule type" value="Genomic_DNA"/>
</dbReference>
<name>A0A238KLL9_9RHOB</name>
<dbReference type="Gene3D" id="3.30.450.150">
    <property type="entry name" value="Haem-degrading domain"/>
    <property type="match status" value="1"/>
</dbReference>